<proteinExistence type="predicted"/>
<evidence type="ECO:0000313" key="2">
    <source>
        <dbReference type="Proteomes" id="UP001275084"/>
    </source>
</evidence>
<keyword evidence="2" id="KW-1185">Reference proteome</keyword>
<accession>A0AAJ0HDY5</accession>
<organism evidence="1 2">
    <name type="scientific">Lasiosphaeria hispida</name>
    <dbReference type="NCBI Taxonomy" id="260671"/>
    <lineage>
        <taxon>Eukaryota</taxon>
        <taxon>Fungi</taxon>
        <taxon>Dikarya</taxon>
        <taxon>Ascomycota</taxon>
        <taxon>Pezizomycotina</taxon>
        <taxon>Sordariomycetes</taxon>
        <taxon>Sordariomycetidae</taxon>
        <taxon>Sordariales</taxon>
        <taxon>Lasiosphaeriaceae</taxon>
        <taxon>Lasiosphaeria</taxon>
    </lineage>
</organism>
<sequence>MKGHTQIDVPGLSFWGNTSALGTPYIEVLRQSRSQPNHTIFAGRVGEALLTKVRRNTNPRQVERIPGILFWNSPTSPSCSRTLPMTNLPATPGWRFEKHAAPQQNLKLEEFFGDNIPEYASSHTPGGQGSEVPAHAALRCRRPLVTTSIPEPRVGKDTELVPPAPERWPQVHLVLHLRMFTRPLSPTKEGVFAAVNAGRLLLAPNLVKR</sequence>
<comment type="caution">
    <text evidence="1">The sequence shown here is derived from an EMBL/GenBank/DDBJ whole genome shotgun (WGS) entry which is preliminary data.</text>
</comment>
<gene>
    <name evidence="1" type="ORF">B0T25DRAFT_228688</name>
</gene>
<reference evidence="1" key="2">
    <citation type="submission" date="2023-06" db="EMBL/GenBank/DDBJ databases">
        <authorList>
            <consortium name="Lawrence Berkeley National Laboratory"/>
            <person name="Haridas S."/>
            <person name="Hensen N."/>
            <person name="Bonometti L."/>
            <person name="Westerberg I."/>
            <person name="Brannstrom I.O."/>
            <person name="Guillou S."/>
            <person name="Cros-Aarteil S."/>
            <person name="Calhoun S."/>
            <person name="Kuo A."/>
            <person name="Mondo S."/>
            <person name="Pangilinan J."/>
            <person name="Riley R."/>
            <person name="Labutti K."/>
            <person name="Andreopoulos B."/>
            <person name="Lipzen A."/>
            <person name="Chen C."/>
            <person name="Yanf M."/>
            <person name="Daum C."/>
            <person name="Ng V."/>
            <person name="Clum A."/>
            <person name="Steindorff A."/>
            <person name="Ohm R."/>
            <person name="Martin F."/>
            <person name="Silar P."/>
            <person name="Natvig D."/>
            <person name="Lalanne C."/>
            <person name="Gautier V."/>
            <person name="Ament-Velasquez S.L."/>
            <person name="Kruys A."/>
            <person name="Hutchinson M.I."/>
            <person name="Powell A.J."/>
            <person name="Barry K."/>
            <person name="Miller A.N."/>
            <person name="Grigoriev I.V."/>
            <person name="Debuchy R."/>
            <person name="Gladieux P."/>
            <person name="Thoren M.H."/>
            <person name="Johannesson H."/>
        </authorList>
    </citation>
    <scope>NUCLEOTIDE SEQUENCE</scope>
    <source>
        <strain evidence="1">CBS 955.72</strain>
    </source>
</reference>
<dbReference type="EMBL" id="JAUIQD010000005">
    <property type="protein sequence ID" value="KAK3348740.1"/>
    <property type="molecule type" value="Genomic_DNA"/>
</dbReference>
<dbReference type="AlphaFoldDB" id="A0AAJ0HDY5"/>
<reference evidence="1" key="1">
    <citation type="journal article" date="2023" name="Mol. Phylogenet. Evol.">
        <title>Genome-scale phylogeny and comparative genomics of the fungal order Sordariales.</title>
        <authorList>
            <person name="Hensen N."/>
            <person name="Bonometti L."/>
            <person name="Westerberg I."/>
            <person name="Brannstrom I.O."/>
            <person name="Guillou S."/>
            <person name="Cros-Aarteil S."/>
            <person name="Calhoun S."/>
            <person name="Haridas S."/>
            <person name="Kuo A."/>
            <person name="Mondo S."/>
            <person name="Pangilinan J."/>
            <person name="Riley R."/>
            <person name="LaButti K."/>
            <person name="Andreopoulos B."/>
            <person name="Lipzen A."/>
            <person name="Chen C."/>
            <person name="Yan M."/>
            <person name="Daum C."/>
            <person name="Ng V."/>
            <person name="Clum A."/>
            <person name="Steindorff A."/>
            <person name="Ohm R.A."/>
            <person name="Martin F."/>
            <person name="Silar P."/>
            <person name="Natvig D.O."/>
            <person name="Lalanne C."/>
            <person name="Gautier V."/>
            <person name="Ament-Velasquez S.L."/>
            <person name="Kruys A."/>
            <person name="Hutchinson M.I."/>
            <person name="Powell A.J."/>
            <person name="Barry K."/>
            <person name="Miller A.N."/>
            <person name="Grigoriev I.V."/>
            <person name="Debuchy R."/>
            <person name="Gladieux P."/>
            <person name="Hiltunen Thoren M."/>
            <person name="Johannesson H."/>
        </authorList>
    </citation>
    <scope>NUCLEOTIDE SEQUENCE</scope>
    <source>
        <strain evidence="1">CBS 955.72</strain>
    </source>
</reference>
<name>A0AAJ0HDY5_9PEZI</name>
<protein>
    <submittedName>
        <fullName evidence="1">Uncharacterized protein</fullName>
    </submittedName>
</protein>
<evidence type="ECO:0000313" key="1">
    <source>
        <dbReference type="EMBL" id="KAK3348740.1"/>
    </source>
</evidence>
<dbReference type="Proteomes" id="UP001275084">
    <property type="component" value="Unassembled WGS sequence"/>
</dbReference>